<dbReference type="CDD" id="cd22755">
    <property type="entry name" value="OTU_CeDUB-like"/>
    <property type="match status" value="1"/>
</dbReference>
<feature type="compositionally biased region" description="Basic and acidic residues" evidence="2">
    <location>
        <begin position="888"/>
        <end position="897"/>
    </location>
</feature>
<evidence type="ECO:0000259" key="3">
    <source>
        <dbReference type="PROSITE" id="PS50235"/>
    </source>
</evidence>
<feature type="region of interest" description="Disordered" evidence="2">
    <location>
        <begin position="180"/>
        <end position="211"/>
    </location>
</feature>
<dbReference type="InterPro" id="IPR050164">
    <property type="entry name" value="Peptidase_C19"/>
</dbReference>
<dbReference type="GO" id="GO:0004843">
    <property type="term" value="F:cysteine-type deubiquitinase activity"/>
    <property type="evidence" value="ECO:0007669"/>
    <property type="project" value="InterPro"/>
</dbReference>
<dbReference type="PANTHER" id="PTHR24006">
    <property type="entry name" value="UBIQUITIN CARBOXYL-TERMINAL HYDROLASE"/>
    <property type="match status" value="1"/>
</dbReference>
<comment type="similarity">
    <text evidence="1">Belongs to the peptidase C19 family.</text>
</comment>
<feature type="compositionally biased region" description="Basic and acidic residues" evidence="2">
    <location>
        <begin position="904"/>
        <end position="917"/>
    </location>
</feature>
<feature type="compositionally biased region" description="Acidic residues" evidence="2">
    <location>
        <begin position="878"/>
        <end position="887"/>
    </location>
</feature>
<dbReference type="EnsemblMetazoa" id="CJA02700b.1">
    <property type="protein sequence ID" value="CJA02700b.1"/>
    <property type="gene ID" value="WBGene00121904"/>
</dbReference>
<evidence type="ECO:0008006" key="7">
    <source>
        <dbReference type="Google" id="ProtNLM"/>
    </source>
</evidence>
<evidence type="ECO:0000313" key="5">
    <source>
        <dbReference type="EnsemblMetazoa" id="CJA02700b.1"/>
    </source>
</evidence>
<proteinExistence type="inferred from homology"/>
<organism evidence="5 6">
    <name type="scientific">Caenorhabditis japonica</name>
    <dbReference type="NCBI Taxonomy" id="281687"/>
    <lineage>
        <taxon>Eukaryota</taxon>
        <taxon>Metazoa</taxon>
        <taxon>Ecdysozoa</taxon>
        <taxon>Nematoda</taxon>
        <taxon>Chromadorea</taxon>
        <taxon>Rhabditida</taxon>
        <taxon>Rhabditina</taxon>
        <taxon>Rhabditomorpha</taxon>
        <taxon>Rhabditoidea</taxon>
        <taxon>Rhabditidae</taxon>
        <taxon>Peloderinae</taxon>
        <taxon>Caenorhabditis</taxon>
    </lineage>
</organism>
<feature type="compositionally biased region" description="Polar residues" evidence="2">
    <location>
        <begin position="187"/>
        <end position="198"/>
    </location>
</feature>
<sequence length="994" mass="113270">MEGTKKPIRYTRVNTVMMGSVDQIHVDLIIVMKESVLVNFYNQRLKLDKENHSIDFLTPKDELRSYSIRRFKYKQFKAQAQSAHKTLLVSLEFDQSQEENVKAKLLLLKILFKPPNDGSANYASMALNEMMEVNRGAGDAKPNKSKMPPMVTPQASYKLGEADAYEKTSLINQKNIKKELDRRQEVASRSSSAASNIDINHKKEDIKSPRTSKVLKKEELVATSQLSSSSTSNVKLETAIEIKPKREKLATMTLSNPTQRRNLPDKQKTLDLMVNESDAFDLVDQENAQGSRMQEKVRPELKPFQFDDNLLPTTARAVSATPSQSSYEMDVARSLEFANRKLINIGNSCYFNASMQALSSCAPLVSKCLRLLRLLRHEPDLFKKERDSCHPNHSKFQSLFDFLVVINKLSKRKTTKTRVLPEPFKEYELNNIRRAFGSVYYHFDNSDQQDAHEYLITLLGMIDDLMITQAKRDLVDLTRTPTLFGVSCVVLNPMSVFSINVEIMYKCQFCNDEFVKNETRSDLSLTIEDGHSVQDLLRSYVKWSAIEKRCSKCDHTVSSVCDRLVKLPQCLIVNLKWYERDGRSLKKKKCSVKTSFDLNVAELANFSKLSAHPDLERSVLVEKNENETVPAGLSIDCDSTFNTRGSMLGGAKAECDDASSCEVIVEKVTMTELKFDLLDDYDQIQEMIGKLGIKVTQTNLTHHIKAHLKSTPKCAMEMLDKPGDVKRIEADGNCFYRSISWCLTGSQCYHQNIREKTANFVKENVAICRKTFGFKDDEFDSFLAELQKDSTWAGNEDIVAVSTMLNVEIYTFLKDRWTLIKPRIHPGFPTNFPLRTGAIYLENPGCHFEPVYSLKKMKMERLRSDRMSRKRKSRDSDGEQDGGEDDDGYRPKEKTRDTTQNARQRLDRSCKQTDGGKNKTASTLAIKYSLVAAVCHQGDSPDKGHYVAYTKDLFTDEWMFCSDDIVYPVSKDRVDRVLSNTGYVLFYTYVSGTL</sequence>
<name>A0A8R1HNI0_CAEJA</name>
<feature type="domain" description="OTU" evidence="4">
    <location>
        <begin position="723"/>
        <end position="854"/>
    </location>
</feature>
<dbReference type="PROSITE" id="PS50802">
    <property type="entry name" value="OTU"/>
    <property type="match status" value="1"/>
</dbReference>
<dbReference type="InterPro" id="IPR001394">
    <property type="entry name" value="Peptidase_C19_UCH"/>
</dbReference>
<evidence type="ECO:0000256" key="1">
    <source>
        <dbReference type="ARBA" id="ARBA00009085"/>
    </source>
</evidence>
<reference evidence="6" key="1">
    <citation type="submission" date="2010-08" db="EMBL/GenBank/DDBJ databases">
        <authorList>
            <consortium name="Caenorhabditis japonica Sequencing Consortium"/>
            <person name="Wilson R.K."/>
        </authorList>
    </citation>
    <scope>NUCLEOTIDE SEQUENCE [LARGE SCALE GENOMIC DNA]</scope>
    <source>
        <strain evidence="6">DF5081</strain>
    </source>
</reference>
<dbReference type="Gene3D" id="3.90.70.80">
    <property type="match status" value="1"/>
</dbReference>
<dbReference type="SUPFAM" id="SSF54001">
    <property type="entry name" value="Cysteine proteinases"/>
    <property type="match status" value="2"/>
</dbReference>
<protein>
    <recommendedName>
        <fullName evidence="7">Ubiquitinyl hydrolase 1</fullName>
    </recommendedName>
</protein>
<keyword evidence="6" id="KW-1185">Reference proteome</keyword>
<dbReference type="AlphaFoldDB" id="A0A8R1HNI0"/>
<dbReference type="GO" id="GO:0005634">
    <property type="term" value="C:nucleus"/>
    <property type="evidence" value="ECO:0007669"/>
    <property type="project" value="TreeGrafter"/>
</dbReference>
<dbReference type="Proteomes" id="UP000005237">
    <property type="component" value="Unassembled WGS sequence"/>
</dbReference>
<accession>A0A8R1HNI0</accession>
<dbReference type="Gene3D" id="3.90.70.10">
    <property type="entry name" value="Cysteine proteinases"/>
    <property type="match status" value="2"/>
</dbReference>
<feature type="compositionally biased region" description="Basic and acidic residues" evidence="2">
    <location>
        <begin position="199"/>
        <end position="208"/>
    </location>
</feature>
<dbReference type="PROSITE" id="PS50235">
    <property type="entry name" value="USP_3"/>
    <property type="match status" value="1"/>
</dbReference>
<feature type="domain" description="USP" evidence="3">
    <location>
        <begin position="340"/>
        <end position="990"/>
    </location>
</feature>
<dbReference type="InterPro" id="IPR038765">
    <property type="entry name" value="Papain-like_cys_pep_sf"/>
</dbReference>
<dbReference type="GO" id="GO:0016579">
    <property type="term" value="P:protein deubiquitination"/>
    <property type="evidence" value="ECO:0007669"/>
    <property type="project" value="InterPro"/>
</dbReference>
<evidence type="ECO:0000259" key="4">
    <source>
        <dbReference type="PROSITE" id="PS50802"/>
    </source>
</evidence>
<feature type="region of interest" description="Disordered" evidence="2">
    <location>
        <begin position="862"/>
        <end position="918"/>
    </location>
</feature>
<dbReference type="GO" id="GO:0005829">
    <property type="term" value="C:cytosol"/>
    <property type="evidence" value="ECO:0007669"/>
    <property type="project" value="TreeGrafter"/>
</dbReference>
<evidence type="ECO:0000313" key="6">
    <source>
        <dbReference type="Proteomes" id="UP000005237"/>
    </source>
</evidence>
<dbReference type="Pfam" id="PF00443">
    <property type="entry name" value="UCH"/>
    <property type="match status" value="1"/>
</dbReference>
<dbReference type="InterPro" id="IPR028889">
    <property type="entry name" value="USP"/>
</dbReference>
<reference evidence="5" key="2">
    <citation type="submission" date="2022-06" db="UniProtKB">
        <authorList>
            <consortium name="EnsemblMetazoa"/>
        </authorList>
    </citation>
    <scope>IDENTIFICATION</scope>
    <source>
        <strain evidence="5">DF5081</strain>
    </source>
</reference>
<dbReference type="InterPro" id="IPR003323">
    <property type="entry name" value="OTU_dom"/>
</dbReference>
<evidence type="ECO:0000256" key="2">
    <source>
        <dbReference type="SAM" id="MobiDB-lite"/>
    </source>
</evidence>